<evidence type="ECO:0000313" key="6">
    <source>
        <dbReference type="EMBL" id="KGC14290.1"/>
    </source>
</evidence>
<dbReference type="KEGG" id="bgo:BM43_5441"/>
<evidence type="ECO:0000256" key="4">
    <source>
        <dbReference type="ARBA" id="ARBA00023163"/>
    </source>
</evidence>
<dbReference type="InterPro" id="IPR036388">
    <property type="entry name" value="WH-like_DNA-bd_sf"/>
</dbReference>
<gene>
    <name evidence="6" type="ORF">DM48_2325</name>
</gene>
<dbReference type="Gene3D" id="1.10.10.10">
    <property type="entry name" value="Winged helix-like DNA-binding domain superfamily/Winged helix DNA-binding domain"/>
    <property type="match status" value="1"/>
</dbReference>
<comment type="similarity">
    <text evidence="1">Belongs to the LysR transcriptional regulatory family.</text>
</comment>
<evidence type="ECO:0000259" key="5">
    <source>
        <dbReference type="PROSITE" id="PS50931"/>
    </source>
</evidence>
<sequence length="331" mass="36575">MICKSDIIPFTRENISIMRIYVESITAIQAFVLAAERRSFKHAGQAMGLTPSAIGKAIQKLEEQLAVQLFHRSTRSIAITEEGALFLDRCRRILGEIEAAQAEVTNARAAPHGRLKIALPVEPTLLLPAITAFNEAYPTIQLDLDINDRFVDVIDEGFDAVIRSGAPIDSRLRHRKLGDFGWSFVASPDYIERSGRPENLSDLANHACLRQRLAQTGRLMPWPAPTSGEVPVAEATITATMMEPLLELATRGRGIAYLPDFAVRTSVEDGRLIEVLNGATMETGALHILWPASYYPLPKVRVFVDFMSTYVARRLSESSRPDRGGGYKGQS</sequence>
<accession>A0AAW3F3H0</accession>
<dbReference type="InterPro" id="IPR000847">
    <property type="entry name" value="LysR_HTH_N"/>
</dbReference>
<dbReference type="PANTHER" id="PTHR30537:SF72">
    <property type="entry name" value="LYSR FAMILY TRANSCRIPTIONAL REGULATOR"/>
    <property type="match status" value="1"/>
</dbReference>
<dbReference type="GO" id="GO:0043565">
    <property type="term" value="F:sequence-specific DNA binding"/>
    <property type="evidence" value="ECO:0007669"/>
    <property type="project" value="TreeGrafter"/>
</dbReference>
<evidence type="ECO:0000256" key="1">
    <source>
        <dbReference type="ARBA" id="ARBA00009437"/>
    </source>
</evidence>
<dbReference type="Pfam" id="PF00126">
    <property type="entry name" value="HTH_1"/>
    <property type="match status" value="1"/>
</dbReference>
<dbReference type="AlphaFoldDB" id="A0AAW3F3H0"/>
<dbReference type="CDD" id="cd08476">
    <property type="entry name" value="PBP2_CrgA_like_7"/>
    <property type="match status" value="1"/>
</dbReference>
<evidence type="ECO:0000313" key="7">
    <source>
        <dbReference type="Proteomes" id="UP000029590"/>
    </source>
</evidence>
<reference evidence="6 7" key="1">
    <citation type="submission" date="2014-04" db="EMBL/GenBank/DDBJ databases">
        <authorList>
            <person name="Bishop-Lilly K.A."/>
            <person name="Broomall S.M."/>
            <person name="Chain P.S."/>
            <person name="Chertkov O."/>
            <person name="Coyne S.R."/>
            <person name="Daligault H.E."/>
            <person name="Davenport K.W."/>
            <person name="Erkkila T."/>
            <person name="Frey K.G."/>
            <person name="Gibbons H.S."/>
            <person name="Gu W."/>
            <person name="Jaissle J."/>
            <person name="Johnson S.L."/>
            <person name="Koroleva G.I."/>
            <person name="Ladner J.T."/>
            <person name="Lo C.-C."/>
            <person name="Minogue T.D."/>
            <person name="Munk C."/>
            <person name="Palacios G.F."/>
            <person name="Redden C.L."/>
            <person name="Rosenzweig C.N."/>
            <person name="Scholz M.B."/>
            <person name="Teshima H."/>
            <person name="Xu Y."/>
        </authorList>
    </citation>
    <scope>NUCLEOTIDE SEQUENCE [LARGE SCALE GENOMIC DNA]</scope>
    <source>
        <strain evidence="7">gladioli</strain>
    </source>
</reference>
<dbReference type="PROSITE" id="PS50931">
    <property type="entry name" value="HTH_LYSR"/>
    <property type="match status" value="1"/>
</dbReference>
<dbReference type="Pfam" id="PF03466">
    <property type="entry name" value="LysR_substrate"/>
    <property type="match status" value="1"/>
</dbReference>
<dbReference type="SUPFAM" id="SSF46785">
    <property type="entry name" value="Winged helix' DNA-binding domain"/>
    <property type="match status" value="1"/>
</dbReference>
<proteinExistence type="inferred from homology"/>
<protein>
    <submittedName>
        <fullName evidence="6">Bacterial regulatory helix-turn-helix, lysR family protein</fullName>
    </submittedName>
</protein>
<evidence type="ECO:0000256" key="3">
    <source>
        <dbReference type="ARBA" id="ARBA00023125"/>
    </source>
</evidence>
<dbReference type="InterPro" id="IPR005119">
    <property type="entry name" value="LysR_subst-bd"/>
</dbReference>
<dbReference type="GO" id="GO:0003700">
    <property type="term" value="F:DNA-binding transcription factor activity"/>
    <property type="evidence" value="ECO:0007669"/>
    <property type="project" value="InterPro"/>
</dbReference>
<feature type="domain" description="HTH lysR-type" evidence="5">
    <location>
        <begin position="23"/>
        <end position="80"/>
    </location>
</feature>
<dbReference type="Gene3D" id="3.40.190.290">
    <property type="match status" value="1"/>
</dbReference>
<dbReference type="SUPFAM" id="SSF53850">
    <property type="entry name" value="Periplasmic binding protein-like II"/>
    <property type="match status" value="1"/>
</dbReference>
<keyword evidence="2" id="KW-0805">Transcription regulation</keyword>
<keyword evidence="4" id="KW-0804">Transcription</keyword>
<dbReference type="FunFam" id="1.10.10.10:FF:000001">
    <property type="entry name" value="LysR family transcriptional regulator"/>
    <property type="match status" value="1"/>
</dbReference>
<comment type="caution">
    <text evidence="6">The sequence shown here is derived from an EMBL/GenBank/DDBJ whole genome shotgun (WGS) entry which is preliminary data.</text>
</comment>
<dbReference type="PANTHER" id="PTHR30537">
    <property type="entry name" value="HTH-TYPE TRANSCRIPTIONAL REGULATOR"/>
    <property type="match status" value="1"/>
</dbReference>
<dbReference type="InterPro" id="IPR036390">
    <property type="entry name" value="WH_DNA-bd_sf"/>
</dbReference>
<name>A0AAW3F3H0_BURGA</name>
<dbReference type="EMBL" id="JPGG01000016">
    <property type="protein sequence ID" value="KGC14290.1"/>
    <property type="molecule type" value="Genomic_DNA"/>
</dbReference>
<dbReference type="GO" id="GO:0006351">
    <property type="term" value="P:DNA-templated transcription"/>
    <property type="evidence" value="ECO:0007669"/>
    <property type="project" value="TreeGrafter"/>
</dbReference>
<keyword evidence="3" id="KW-0238">DNA-binding</keyword>
<organism evidence="6 7">
    <name type="scientific">Burkholderia gladioli</name>
    <name type="common">Pseudomonas marginata</name>
    <name type="synonym">Phytomonas marginata</name>
    <dbReference type="NCBI Taxonomy" id="28095"/>
    <lineage>
        <taxon>Bacteria</taxon>
        <taxon>Pseudomonadati</taxon>
        <taxon>Pseudomonadota</taxon>
        <taxon>Betaproteobacteria</taxon>
        <taxon>Burkholderiales</taxon>
        <taxon>Burkholderiaceae</taxon>
        <taxon>Burkholderia</taxon>
    </lineage>
</organism>
<evidence type="ECO:0000256" key="2">
    <source>
        <dbReference type="ARBA" id="ARBA00023015"/>
    </source>
</evidence>
<dbReference type="Proteomes" id="UP000029590">
    <property type="component" value="Unassembled WGS sequence"/>
</dbReference>
<dbReference type="InterPro" id="IPR058163">
    <property type="entry name" value="LysR-type_TF_proteobact-type"/>
</dbReference>